<gene>
    <name evidence="2" type="ORF">OCS65_08000</name>
</gene>
<accession>A0AA46SBB4</accession>
<organism evidence="2 3">
    <name type="scientific">Rhodococcus aetherivorans</name>
    <dbReference type="NCBI Taxonomy" id="191292"/>
    <lineage>
        <taxon>Bacteria</taxon>
        <taxon>Bacillati</taxon>
        <taxon>Actinomycetota</taxon>
        <taxon>Actinomycetes</taxon>
        <taxon>Mycobacteriales</taxon>
        <taxon>Nocardiaceae</taxon>
        <taxon>Rhodococcus</taxon>
    </lineage>
</organism>
<proteinExistence type="predicted"/>
<dbReference type="EMBL" id="CP106982">
    <property type="protein sequence ID" value="UYF95688.1"/>
    <property type="molecule type" value="Genomic_DNA"/>
</dbReference>
<sequence>MRSDSNSLRRLQSAAGNHAVASLVTQRLDAGPVQSGCVAPPVEPTPADPQKDPQWAHAKHEIETKADATKAHPPASKEVGEAQNAAVAPPDDKEAQAKAAHTGKMDAAKPGGFDKAGFIAAVKAAIAAKAPKNLDEADKFAQSGKADQVKNEVMSKVTGGKQASAREIKDSTEATPDTSTAKDKPVTPLQPPPSPSAPPPPDPKLLAPKPAPDDQTRLGADSCATDHKMAEAGVTKEQLAKSNEPEFTGALEAKKTAEEHDANAPAAVREKEAQVIAGATADADATAKTGLSSITASKGSALQAAGAGKQATKSADEGERSRITGEIKKIFDKTKADVEGILTGLDKTVSERFEEGERKAKEAFVADHQARMAAYKAKRYGGPGGSALWLKDLLLDMPPEANALFLESKKLYESRMEDVIGGIADLVGSELARAKARVSEGRAQVQKFVAEQPKNLQKLAGDAAKEIGSQFEDLEKSVDEKQESLVDDLADKYIEARNAVDEEIKKLQAENKGFAGQAAEAIGGAIDTVKKLKDMLLGVFTRAANAVEKIIKDPMDFLGKFVNAVKTGIQNFMSNILTHLKKGLQGWLFGTLAEAGIEIPEKFDLKGIIGLLLSLLGLTWTSIRTRIVNVVGEKAMSAIEKGVDFVKMILTEGVPALWKFIAQKISDLKEQVMSRIRDFVITKVITAGVTWLISLLNPAAAFIKACKMIYDAVMWFVDNAQRLKDFVDSVLDSVESIAAGGVGKVAALIEGTLSKTVPMLISGLASLLGLGGIADKIKSILEKVQTPVGKAVDWLIAKAVKYGKKFLDRLKKSKLGKAAANIKAKAKAAYATGKAWAKKKFEAGKAWAKKKYKQTRKKIRSGTRSIADYIRAKCKEFINIKFHSEFRPKSSRQVHKLYNRPGSPDKLYVASSPTPLADAFKNCDATVRSQVSDLEGKFRDEMAHYLNRLNTLSGRSEDQLVKLGTAAKEELRQIKAAGRRAARVQKGILALAREHLKDESAGPGTHAPGIGTIAPYGAKISSLHGKKPIPEWKMIAEHIIPDAFIRRALMGLKKEGEVTAEDTGYKLQPTILLYEEAAKKKTHALKSSTSGRGDLSLIRSMRNIVGMIRDRAGGSGKDLRKSPVPETLATKADWRAYLKDQYSRRVSPQILRISIEALTRTKEAVKSEQQSVKDRRGENAEPRPSDSEIDTCYHSQLRVLGKAIEELVAKADFQ</sequence>
<name>A0AA46SBB4_9NOCA</name>
<dbReference type="Proteomes" id="UP001163947">
    <property type="component" value="Chromosome"/>
</dbReference>
<feature type="region of interest" description="Disordered" evidence="1">
    <location>
        <begin position="32"/>
        <end position="110"/>
    </location>
</feature>
<feature type="compositionally biased region" description="Basic and acidic residues" evidence="1">
    <location>
        <begin position="1164"/>
        <end position="1186"/>
    </location>
</feature>
<evidence type="ECO:0000256" key="1">
    <source>
        <dbReference type="SAM" id="MobiDB-lite"/>
    </source>
</evidence>
<feature type="region of interest" description="Disordered" evidence="1">
    <location>
        <begin position="1164"/>
        <end position="1190"/>
    </location>
</feature>
<feature type="region of interest" description="Disordered" evidence="1">
    <location>
        <begin position="298"/>
        <end position="320"/>
    </location>
</feature>
<feature type="compositionally biased region" description="Basic and acidic residues" evidence="1">
    <location>
        <begin position="58"/>
        <end position="70"/>
    </location>
</feature>
<feature type="compositionally biased region" description="Basic and acidic residues" evidence="1">
    <location>
        <begin position="252"/>
        <end position="267"/>
    </location>
</feature>
<evidence type="ECO:0000313" key="2">
    <source>
        <dbReference type="EMBL" id="UYF95688.1"/>
    </source>
</evidence>
<evidence type="ECO:0000313" key="3">
    <source>
        <dbReference type="Proteomes" id="UP001163947"/>
    </source>
</evidence>
<feature type="compositionally biased region" description="Pro residues" evidence="1">
    <location>
        <begin position="188"/>
        <end position="203"/>
    </location>
</feature>
<feature type="region of interest" description="Disordered" evidence="1">
    <location>
        <begin position="139"/>
        <end position="267"/>
    </location>
</feature>
<protein>
    <submittedName>
        <fullName evidence="2">Uncharacterized protein</fullName>
    </submittedName>
</protein>
<reference evidence="2" key="1">
    <citation type="submission" date="2022-09" db="EMBL/GenBank/DDBJ databases">
        <title>The genome sequence of Rhodococcus aetherivorans N1.</title>
        <authorList>
            <person name="Jiang W."/>
        </authorList>
    </citation>
    <scope>NUCLEOTIDE SEQUENCE</scope>
    <source>
        <strain evidence="2">N1</strain>
    </source>
</reference>
<dbReference type="AlphaFoldDB" id="A0AA46SBB4"/>